<keyword evidence="1" id="KW-0472">Membrane</keyword>
<dbReference type="NCBIfam" id="TIGR02206">
    <property type="entry name" value="intg_mem_TP0381"/>
    <property type="match status" value="1"/>
</dbReference>
<dbReference type="InterPro" id="IPR011737">
    <property type="entry name" value="CHP02206_TP0381"/>
</dbReference>
<proteinExistence type="predicted"/>
<accession>A0A6J4LS83</accession>
<sequence length="254" mass="27551">MTVLAASERFVPFSGQHLVLLVVCAVGVAAVVVVGRRHRDTEREEPSRRAAAVALAAVALAMQAYQLTPQDFDLATSLPLALCDLATVSAVVALWSREPRAVAFTYYVGLTLTAQGLLTPSLAEAFPHPRFFGFWALHLGVVWAAAYLTWGLGVRPTWRRYGFSVAATATYAVVAFAFNAAAGTNYGYLNRKPPGASVLDYLGPWPWYVAVEVALIALVWAVVLTLPWYAVGRAAPTTTSRSRPATLRERSRRT</sequence>
<evidence type="ECO:0008006" key="3">
    <source>
        <dbReference type="Google" id="ProtNLM"/>
    </source>
</evidence>
<feature type="transmembrane region" description="Helical" evidence="1">
    <location>
        <begin position="135"/>
        <end position="154"/>
    </location>
</feature>
<dbReference type="EMBL" id="CADCUF010000166">
    <property type="protein sequence ID" value="CAA9336753.1"/>
    <property type="molecule type" value="Genomic_DNA"/>
</dbReference>
<name>A0A6J4LS83_9ACTN</name>
<organism evidence="2">
    <name type="scientific">uncultured Nocardioidaceae bacterium</name>
    <dbReference type="NCBI Taxonomy" id="253824"/>
    <lineage>
        <taxon>Bacteria</taxon>
        <taxon>Bacillati</taxon>
        <taxon>Actinomycetota</taxon>
        <taxon>Actinomycetes</taxon>
        <taxon>Propionibacteriales</taxon>
        <taxon>Nocardioidaceae</taxon>
        <taxon>environmental samples</taxon>
    </lineage>
</organism>
<keyword evidence="1" id="KW-0812">Transmembrane</keyword>
<feature type="transmembrane region" description="Helical" evidence="1">
    <location>
        <begin position="47"/>
        <end position="65"/>
    </location>
</feature>
<dbReference type="AlphaFoldDB" id="A0A6J4LS83"/>
<evidence type="ECO:0000313" key="2">
    <source>
        <dbReference type="EMBL" id="CAA9336753.1"/>
    </source>
</evidence>
<reference evidence="2" key="1">
    <citation type="submission" date="2020-02" db="EMBL/GenBank/DDBJ databases">
        <authorList>
            <person name="Meier V. D."/>
        </authorList>
    </citation>
    <scope>NUCLEOTIDE SEQUENCE</scope>
    <source>
        <strain evidence="2">AVDCRST_MAG24</strain>
    </source>
</reference>
<feature type="transmembrane region" description="Helical" evidence="1">
    <location>
        <begin position="207"/>
        <end position="231"/>
    </location>
</feature>
<keyword evidence="1" id="KW-1133">Transmembrane helix</keyword>
<gene>
    <name evidence="2" type="ORF">AVDCRST_MAG24-1072</name>
</gene>
<feature type="transmembrane region" description="Helical" evidence="1">
    <location>
        <begin position="103"/>
        <end position="123"/>
    </location>
</feature>
<feature type="transmembrane region" description="Helical" evidence="1">
    <location>
        <begin position="161"/>
        <end position="187"/>
    </location>
</feature>
<dbReference type="Pfam" id="PF14808">
    <property type="entry name" value="TMEM164"/>
    <property type="match status" value="1"/>
</dbReference>
<feature type="transmembrane region" description="Helical" evidence="1">
    <location>
        <begin position="77"/>
        <end position="96"/>
    </location>
</feature>
<feature type="transmembrane region" description="Helical" evidence="1">
    <location>
        <begin position="17"/>
        <end position="35"/>
    </location>
</feature>
<evidence type="ECO:0000256" key="1">
    <source>
        <dbReference type="SAM" id="Phobius"/>
    </source>
</evidence>
<protein>
    <recommendedName>
        <fullName evidence="3">TIGR02206 family membrane protein</fullName>
    </recommendedName>
</protein>